<evidence type="ECO:0000256" key="12">
    <source>
        <dbReference type="RuleBase" id="RU361115"/>
    </source>
</evidence>
<organism evidence="15 16">
    <name type="scientific">Puccinia coronata f. sp. avenae</name>
    <dbReference type="NCBI Taxonomy" id="200324"/>
    <lineage>
        <taxon>Eukaryota</taxon>
        <taxon>Fungi</taxon>
        <taxon>Dikarya</taxon>
        <taxon>Basidiomycota</taxon>
        <taxon>Pucciniomycotina</taxon>
        <taxon>Pucciniomycetes</taxon>
        <taxon>Pucciniales</taxon>
        <taxon>Pucciniaceae</taxon>
        <taxon>Puccinia</taxon>
    </lineage>
</organism>
<keyword evidence="4 12" id="KW-0808">Transferase</keyword>
<keyword evidence="6 12" id="KW-0276">Fatty acid metabolism</keyword>
<dbReference type="GO" id="GO:0005789">
    <property type="term" value="C:endoplasmic reticulum membrane"/>
    <property type="evidence" value="ECO:0007669"/>
    <property type="project" value="TreeGrafter"/>
</dbReference>
<evidence type="ECO:0000256" key="9">
    <source>
        <dbReference type="ARBA" id="ARBA00023136"/>
    </source>
</evidence>
<sequence length="364" mass="41301">MGVVLLFCVFPAVVLEFPNKTKIVDYNPIRFIFESPYTSKHSLFLTPTTNSSNHRTHPIHPADMPILWELTTKLFAQLPPVPSHFTQWEPPQSPLSTYSGVFAAIVTYLSIIFGGQRLMADRKPMQFKPLFMLHNILLSLGSLWLLLLMIEQVAPIVYNHGTFYSICHVNAWTPQLVTLYMINYYFKYWELLDTCFLVAKKKSLQFLHVFHHTATALLCFTQLGGRTSVSWVPITANLTVHVIMYYYYFTTSAFPGYKPWYKKALTTLQISQFVIDLFIVYFASYSYFAAEYLGWPTMGNCTGTEGAALFGCAILTSYLFLFISFYRKTYKQNSIKKAAAAAATASSTPAVAPAGNDSNITKKK</sequence>
<evidence type="ECO:0000256" key="6">
    <source>
        <dbReference type="ARBA" id="ARBA00022832"/>
    </source>
</evidence>
<comment type="catalytic activity">
    <reaction evidence="11">
        <text>a very-long-chain acyl-CoA + malonyl-CoA + H(+) = a very-long-chain 3-oxoacyl-CoA + CO2 + CoA</text>
        <dbReference type="Rhea" id="RHEA:32727"/>
        <dbReference type="ChEBI" id="CHEBI:15378"/>
        <dbReference type="ChEBI" id="CHEBI:16526"/>
        <dbReference type="ChEBI" id="CHEBI:57287"/>
        <dbReference type="ChEBI" id="CHEBI:57384"/>
        <dbReference type="ChEBI" id="CHEBI:90725"/>
        <dbReference type="ChEBI" id="CHEBI:90736"/>
        <dbReference type="EC" id="2.3.1.199"/>
    </reaction>
</comment>
<dbReference type="InterPro" id="IPR030457">
    <property type="entry name" value="ELO_CS"/>
</dbReference>
<dbReference type="EMBL" id="PGCJ01000178">
    <property type="protein sequence ID" value="PLW40704.1"/>
    <property type="molecule type" value="Genomic_DNA"/>
</dbReference>
<evidence type="ECO:0000256" key="1">
    <source>
        <dbReference type="ARBA" id="ARBA00004141"/>
    </source>
</evidence>
<evidence type="ECO:0000256" key="4">
    <source>
        <dbReference type="ARBA" id="ARBA00022679"/>
    </source>
</evidence>
<dbReference type="GO" id="GO:0042761">
    <property type="term" value="P:very long-chain fatty acid biosynthetic process"/>
    <property type="evidence" value="ECO:0007669"/>
    <property type="project" value="TreeGrafter"/>
</dbReference>
<keyword evidence="14" id="KW-0732">Signal</keyword>
<evidence type="ECO:0000256" key="3">
    <source>
        <dbReference type="ARBA" id="ARBA00022516"/>
    </source>
</evidence>
<feature type="transmembrane region" description="Helical" evidence="12">
    <location>
        <begin position="231"/>
        <end position="249"/>
    </location>
</feature>
<feature type="region of interest" description="Disordered" evidence="13">
    <location>
        <begin position="345"/>
        <end position="364"/>
    </location>
</feature>
<proteinExistence type="inferred from homology"/>
<evidence type="ECO:0000256" key="8">
    <source>
        <dbReference type="ARBA" id="ARBA00023098"/>
    </source>
</evidence>
<dbReference type="GO" id="GO:0009922">
    <property type="term" value="F:fatty acid elongase activity"/>
    <property type="evidence" value="ECO:0007669"/>
    <property type="project" value="UniProtKB-EC"/>
</dbReference>
<gene>
    <name evidence="15" type="ORF">PCANC_14475</name>
</gene>
<reference evidence="15 16" key="1">
    <citation type="submission" date="2017-11" db="EMBL/GenBank/DDBJ databases">
        <title>De novo assembly and phasing of dikaryotic genomes from two isolates of Puccinia coronata f. sp. avenae, the causal agent of oat crown rust.</title>
        <authorList>
            <person name="Miller M.E."/>
            <person name="Zhang Y."/>
            <person name="Omidvar V."/>
            <person name="Sperschneider J."/>
            <person name="Schwessinger B."/>
            <person name="Raley C."/>
            <person name="Palmer J.M."/>
            <person name="Garnica D."/>
            <person name="Upadhyaya N."/>
            <person name="Rathjen J."/>
            <person name="Taylor J.M."/>
            <person name="Park R.F."/>
            <person name="Dodds P.N."/>
            <person name="Hirsch C.D."/>
            <person name="Kianian S.F."/>
            <person name="Figueroa M."/>
        </authorList>
    </citation>
    <scope>NUCLEOTIDE SEQUENCE [LARGE SCALE GENOMIC DNA]</scope>
    <source>
        <strain evidence="15">12NC29</strain>
    </source>
</reference>
<comment type="subcellular location">
    <subcellularLocation>
        <location evidence="1">Membrane</location>
        <topology evidence="1">Multi-pass membrane protein</topology>
    </subcellularLocation>
</comment>
<keyword evidence="10 12" id="KW-0275">Fatty acid biosynthesis</keyword>
<feature type="transmembrane region" description="Helical" evidence="12">
    <location>
        <begin position="130"/>
        <end position="150"/>
    </location>
</feature>
<dbReference type="AlphaFoldDB" id="A0A2N5USJ6"/>
<dbReference type="GO" id="GO:0019367">
    <property type="term" value="P:fatty acid elongation, saturated fatty acid"/>
    <property type="evidence" value="ECO:0007669"/>
    <property type="project" value="TreeGrafter"/>
</dbReference>
<dbReference type="GO" id="GO:0030148">
    <property type="term" value="P:sphingolipid biosynthetic process"/>
    <property type="evidence" value="ECO:0007669"/>
    <property type="project" value="TreeGrafter"/>
</dbReference>
<evidence type="ECO:0000313" key="16">
    <source>
        <dbReference type="Proteomes" id="UP000235388"/>
    </source>
</evidence>
<keyword evidence="8 12" id="KW-0443">Lipid metabolism</keyword>
<evidence type="ECO:0000256" key="5">
    <source>
        <dbReference type="ARBA" id="ARBA00022692"/>
    </source>
</evidence>
<dbReference type="InterPro" id="IPR002076">
    <property type="entry name" value="ELO_fam"/>
</dbReference>
<comment type="caution">
    <text evidence="15">The sequence shown here is derived from an EMBL/GenBank/DDBJ whole genome shotgun (WGS) entry which is preliminary data.</text>
</comment>
<dbReference type="PANTHER" id="PTHR11157">
    <property type="entry name" value="FATTY ACID ACYL TRANSFERASE-RELATED"/>
    <property type="match status" value="1"/>
</dbReference>
<dbReference type="Pfam" id="PF01151">
    <property type="entry name" value="ELO"/>
    <property type="match status" value="1"/>
</dbReference>
<evidence type="ECO:0000256" key="14">
    <source>
        <dbReference type="SAM" id="SignalP"/>
    </source>
</evidence>
<dbReference type="PANTHER" id="PTHR11157:SF134">
    <property type="entry name" value="ELONGATION OF FATTY ACIDS PROTEIN 1-RELATED"/>
    <property type="match status" value="1"/>
</dbReference>
<evidence type="ECO:0000256" key="2">
    <source>
        <dbReference type="ARBA" id="ARBA00007263"/>
    </source>
</evidence>
<dbReference type="EC" id="2.3.1.-" evidence="12"/>
<feature type="transmembrane region" description="Helical" evidence="12">
    <location>
        <begin position="270"/>
        <end position="288"/>
    </location>
</feature>
<feature type="transmembrane region" description="Helical" evidence="12">
    <location>
        <begin position="98"/>
        <end position="118"/>
    </location>
</feature>
<dbReference type="GO" id="GO:0034626">
    <property type="term" value="P:fatty acid elongation, polyunsaturated fatty acid"/>
    <property type="evidence" value="ECO:0007669"/>
    <property type="project" value="TreeGrafter"/>
</dbReference>
<keyword evidence="16" id="KW-1185">Reference proteome</keyword>
<feature type="signal peptide" evidence="14">
    <location>
        <begin position="1"/>
        <end position="16"/>
    </location>
</feature>
<keyword evidence="3 12" id="KW-0444">Lipid biosynthesis</keyword>
<keyword evidence="5 12" id="KW-0812">Transmembrane</keyword>
<dbReference type="Proteomes" id="UP000235388">
    <property type="component" value="Unassembled WGS sequence"/>
</dbReference>
<comment type="similarity">
    <text evidence="2 12">Belongs to the ELO family.</text>
</comment>
<dbReference type="GO" id="GO:0034625">
    <property type="term" value="P:fatty acid elongation, monounsaturated fatty acid"/>
    <property type="evidence" value="ECO:0007669"/>
    <property type="project" value="TreeGrafter"/>
</dbReference>
<name>A0A2N5USJ6_9BASI</name>
<dbReference type="PROSITE" id="PS01188">
    <property type="entry name" value="ELO"/>
    <property type="match status" value="1"/>
</dbReference>
<evidence type="ECO:0000256" key="10">
    <source>
        <dbReference type="ARBA" id="ARBA00023160"/>
    </source>
</evidence>
<feature type="transmembrane region" description="Helical" evidence="12">
    <location>
        <begin position="308"/>
        <end position="326"/>
    </location>
</feature>
<keyword evidence="7 12" id="KW-1133">Transmembrane helix</keyword>
<protein>
    <recommendedName>
        <fullName evidence="12">Elongation of fatty acids protein</fullName>
        <ecNumber evidence="12">2.3.1.-</ecNumber>
    </recommendedName>
</protein>
<feature type="compositionally biased region" description="Low complexity" evidence="13">
    <location>
        <begin position="345"/>
        <end position="354"/>
    </location>
</feature>
<keyword evidence="9 12" id="KW-0472">Membrane</keyword>
<accession>A0A2N5USJ6</accession>
<dbReference type="STRING" id="200324.A0A2N5USJ6"/>
<comment type="catalytic activity">
    <reaction evidence="12">
        <text>an acyl-CoA + malonyl-CoA + H(+) = a 3-oxoacyl-CoA + CO2 + CoA</text>
        <dbReference type="Rhea" id="RHEA:50252"/>
        <dbReference type="ChEBI" id="CHEBI:15378"/>
        <dbReference type="ChEBI" id="CHEBI:16526"/>
        <dbReference type="ChEBI" id="CHEBI:57287"/>
        <dbReference type="ChEBI" id="CHEBI:57384"/>
        <dbReference type="ChEBI" id="CHEBI:58342"/>
        <dbReference type="ChEBI" id="CHEBI:90726"/>
    </reaction>
    <physiologicalReaction direction="left-to-right" evidence="12">
        <dbReference type="Rhea" id="RHEA:50253"/>
    </physiologicalReaction>
</comment>
<evidence type="ECO:0000256" key="13">
    <source>
        <dbReference type="SAM" id="MobiDB-lite"/>
    </source>
</evidence>
<evidence type="ECO:0000313" key="15">
    <source>
        <dbReference type="EMBL" id="PLW40704.1"/>
    </source>
</evidence>
<evidence type="ECO:0000256" key="11">
    <source>
        <dbReference type="ARBA" id="ARBA00047375"/>
    </source>
</evidence>
<evidence type="ECO:0000256" key="7">
    <source>
        <dbReference type="ARBA" id="ARBA00022989"/>
    </source>
</evidence>
<dbReference type="OrthoDB" id="434092at2759"/>
<feature type="chain" id="PRO_5014710887" description="Elongation of fatty acids protein" evidence="14">
    <location>
        <begin position="17"/>
        <end position="364"/>
    </location>
</feature>